<dbReference type="STRING" id="1348612.A0A397IRF5"/>
<organism evidence="2 3">
    <name type="scientific">Diversispora epigaea</name>
    <dbReference type="NCBI Taxonomy" id="1348612"/>
    <lineage>
        <taxon>Eukaryota</taxon>
        <taxon>Fungi</taxon>
        <taxon>Fungi incertae sedis</taxon>
        <taxon>Mucoromycota</taxon>
        <taxon>Glomeromycotina</taxon>
        <taxon>Glomeromycetes</taxon>
        <taxon>Diversisporales</taxon>
        <taxon>Diversisporaceae</taxon>
        <taxon>Diversispora</taxon>
    </lineage>
</organism>
<keyword evidence="3" id="KW-1185">Reference proteome</keyword>
<name>A0A397IRF5_9GLOM</name>
<evidence type="ECO:0000313" key="3">
    <source>
        <dbReference type="Proteomes" id="UP000266861"/>
    </source>
</evidence>
<comment type="caution">
    <text evidence="2">The sequence shown here is derived from an EMBL/GenBank/DDBJ whole genome shotgun (WGS) entry which is preliminary data.</text>
</comment>
<feature type="region of interest" description="Disordered" evidence="1">
    <location>
        <begin position="349"/>
        <end position="490"/>
    </location>
</feature>
<dbReference type="EMBL" id="PQFF01000153">
    <property type="protein sequence ID" value="RHZ78545.1"/>
    <property type="molecule type" value="Genomic_DNA"/>
</dbReference>
<feature type="region of interest" description="Disordered" evidence="1">
    <location>
        <begin position="18"/>
        <end position="37"/>
    </location>
</feature>
<dbReference type="AlphaFoldDB" id="A0A397IRF5"/>
<evidence type="ECO:0000313" key="2">
    <source>
        <dbReference type="EMBL" id="RHZ78545.1"/>
    </source>
</evidence>
<feature type="compositionally biased region" description="Basic and acidic residues" evidence="1">
    <location>
        <begin position="471"/>
        <end position="490"/>
    </location>
</feature>
<gene>
    <name evidence="2" type="ORF">Glove_162g30</name>
</gene>
<evidence type="ECO:0000256" key="1">
    <source>
        <dbReference type="SAM" id="MobiDB-lite"/>
    </source>
</evidence>
<proteinExistence type="predicted"/>
<protein>
    <submittedName>
        <fullName evidence="2">Uncharacterized protein</fullName>
    </submittedName>
</protein>
<feature type="region of interest" description="Disordered" evidence="1">
    <location>
        <begin position="115"/>
        <end position="134"/>
    </location>
</feature>
<sequence>MSQKTLISFYQEKNKKNKKRVNDLLSRRLSSNKAKKRREISNFATGTFASEAPEVSEASTSAAAAASREGLETEMQDILIESTTPIIIESSGEEPETRATKRRRTEYTCGRYRTEKGREEQYSEGENESKLAGKKKEDQVLDIRKMMENSKMMKESDEMYDQTFINKIIGEIANKTISKKIYPNFKKLKEISARFLVNKYLELFENWSNKRWTFYFNMILQRKLVERHRSRRGALSTQIRKSIFSVFRSLPKINMKSTPSEIKAWKSLSIVKQCYEKLHSKLENDKTTWCGKIINETWQDTSKVSKEQISFVVAIYESFLNPNNEILKNDNKFLSKRLKRNLKKMETGREFDLKDSDSNEEMESNSSTSNEDEDEDEGEVSRNEGEGSGERSERERSGEGRRSGERRSEKRNEERKSEERERRSRERSKERNEEREGRSEEREERRSEEREGRRSEEREGRRSGKRRSRERRSVERRSEERKSEREERNE</sequence>
<accession>A0A397IRF5</accession>
<dbReference type="Proteomes" id="UP000266861">
    <property type="component" value="Unassembled WGS sequence"/>
</dbReference>
<reference evidence="2 3" key="1">
    <citation type="submission" date="2018-08" db="EMBL/GenBank/DDBJ databases">
        <title>Genome and evolution of the arbuscular mycorrhizal fungus Diversispora epigaea (formerly Glomus versiforme) and its bacterial endosymbionts.</title>
        <authorList>
            <person name="Sun X."/>
            <person name="Fei Z."/>
            <person name="Harrison M."/>
        </authorList>
    </citation>
    <scope>NUCLEOTIDE SEQUENCE [LARGE SCALE GENOMIC DNA]</scope>
    <source>
        <strain evidence="2 3">IT104</strain>
    </source>
</reference>
<feature type="compositionally biased region" description="Basic and acidic residues" evidence="1">
    <location>
        <begin position="379"/>
        <end position="462"/>
    </location>
</feature>